<sequence length="173" mass="20232">MFIVNKTTNTNSQSQPDLQEYQNSFNNEDPRRNYSVTLYDRVKKVNSDQNPKQQLSQQLSNLSLTKTTYNSFKTLYQFTQKTITQIKSKQEITISQNFVSSMKESNQFMYKVAKKMSSFIKTNKLVIVPPQKIIGNWVQQLKSKCLKKKTPQNSQYPNHNTGFRDEDDDLIII</sequence>
<dbReference type="OrthoDB" id="301259at2759"/>
<feature type="region of interest" description="Disordered" evidence="1">
    <location>
        <begin position="149"/>
        <end position="168"/>
    </location>
</feature>
<feature type="region of interest" description="Disordered" evidence="1">
    <location>
        <begin position="1"/>
        <end position="31"/>
    </location>
</feature>
<evidence type="ECO:0000313" key="2">
    <source>
        <dbReference type="EMBL" id="CAD8135748.1"/>
    </source>
</evidence>
<name>A0A8S1S6H0_9CILI</name>
<keyword evidence="3" id="KW-1185">Reference proteome</keyword>
<gene>
    <name evidence="2" type="ORF">PPENT_87.1.T0040402</name>
</gene>
<dbReference type="Proteomes" id="UP000689195">
    <property type="component" value="Unassembled WGS sequence"/>
</dbReference>
<dbReference type="AlphaFoldDB" id="A0A8S1S6H0"/>
<dbReference type="EMBL" id="CAJJDO010000004">
    <property type="protein sequence ID" value="CAD8135748.1"/>
    <property type="molecule type" value="Genomic_DNA"/>
</dbReference>
<evidence type="ECO:0000313" key="3">
    <source>
        <dbReference type="Proteomes" id="UP000689195"/>
    </source>
</evidence>
<accession>A0A8S1S6H0</accession>
<reference evidence="2" key="1">
    <citation type="submission" date="2021-01" db="EMBL/GenBank/DDBJ databases">
        <authorList>
            <consortium name="Genoscope - CEA"/>
            <person name="William W."/>
        </authorList>
    </citation>
    <scope>NUCLEOTIDE SEQUENCE</scope>
</reference>
<organism evidence="2 3">
    <name type="scientific">Paramecium pentaurelia</name>
    <dbReference type="NCBI Taxonomy" id="43138"/>
    <lineage>
        <taxon>Eukaryota</taxon>
        <taxon>Sar</taxon>
        <taxon>Alveolata</taxon>
        <taxon>Ciliophora</taxon>
        <taxon>Intramacronucleata</taxon>
        <taxon>Oligohymenophorea</taxon>
        <taxon>Peniculida</taxon>
        <taxon>Parameciidae</taxon>
        <taxon>Paramecium</taxon>
    </lineage>
</organism>
<feature type="compositionally biased region" description="Polar residues" evidence="1">
    <location>
        <begin position="151"/>
        <end position="161"/>
    </location>
</feature>
<comment type="caution">
    <text evidence="2">The sequence shown here is derived from an EMBL/GenBank/DDBJ whole genome shotgun (WGS) entry which is preliminary data.</text>
</comment>
<evidence type="ECO:0000256" key="1">
    <source>
        <dbReference type="SAM" id="MobiDB-lite"/>
    </source>
</evidence>
<feature type="compositionally biased region" description="Polar residues" evidence="1">
    <location>
        <begin position="1"/>
        <end position="27"/>
    </location>
</feature>
<proteinExistence type="predicted"/>
<protein>
    <submittedName>
        <fullName evidence="2">Uncharacterized protein</fullName>
    </submittedName>
</protein>